<feature type="DNA-binding region" description="H-T-H motif" evidence="2">
    <location>
        <begin position="33"/>
        <end position="52"/>
    </location>
</feature>
<feature type="domain" description="HTH tetR-type" evidence="3">
    <location>
        <begin position="10"/>
        <end position="70"/>
    </location>
</feature>
<keyword evidence="1 2" id="KW-0238">DNA-binding</keyword>
<dbReference type="PROSITE" id="PS50977">
    <property type="entry name" value="HTH_TETR_2"/>
    <property type="match status" value="1"/>
</dbReference>
<evidence type="ECO:0000256" key="2">
    <source>
        <dbReference type="PROSITE-ProRule" id="PRU00335"/>
    </source>
</evidence>
<keyword evidence="5" id="KW-1185">Reference proteome</keyword>
<proteinExistence type="predicted"/>
<dbReference type="Pfam" id="PF00440">
    <property type="entry name" value="TetR_N"/>
    <property type="match status" value="1"/>
</dbReference>
<dbReference type="RefSeq" id="WP_097150659.1">
    <property type="nucleotide sequence ID" value="NZ_OBQC01000014.1"/>
</dbReference>
<dbReference type="InterPro" id="IPR050624">
    <property type="entry name" value="HTH-type_Tx_Regulator"/>
</dbReference>
<dbReference type="InterPro" id="IPR001647">
    <property type="entry name" value="HTH_TetR"/>
</dbReference>
<dbReference type="Proteomes" id="UP000219252">
    <property type="component" value="Unassembled WGS sequence"/>
</dbReference>
<organism evidence="4 5">
    <name type="scientific">Ureibacillus acetophenoni</name>
    <dbReference type="NCBI Taxonomy" id="614649"/>
    <lineage>
        <taxon>Bacteria</taxon>
        <taxon>Bacillati</taxon>
        <taxon>Bacillota</taxon>
        <taxon>Bacilli</taxon>
        <taxon>Bacillales</taxon>
        <taxon>Caryophanaceae</taxon>
        <taxon>Ureibacillus</taxon>
    </lineage>
</organism>
<dbReference type="Gene3D" id="1.10.357.10">
    <property type="entry name" value="Tetracycline Repressor, domain 2"/>
    <property type="match status" value="1"/>
</dbReference>
<evidence type="ECO:0000256" key="1">
    <source>
        <dbReference type="ARBA" id="ARBA00023125"/>
    </source>
</evidence>
<evidence type="ECO:0000313" key="4">
    <source>
        <dbReference type="EMBL" id="SOC43121.1"/>
    </source>
</evidence>
<name>A0A285US95_9BACL</name>
<dbReference type="GO" id="GO:0003677">
    <property type="term" value="F:DNA binding"/>
    <property type="evidence" value="ECO:0007669"/>
    <property type="project" value="UniProtKB-UniRule"/>
</dbReference>
<reference evidence="5" key="1">
    <citation type="submission" date="2017-08" db="EMBL/GenBank/DDBJ databases">
        <authorList>
            <person name="Varghese N."/>
            <person name="Submissions S."/>
        </authorList>
    </citation>
    <scope>NUCLEOTIDE SEQUENCE [LARGE SCALE GENOMIC DNA]</scope>
    <source>
        <strain evidence="5">JC23</strain>
    </source>
</reference>
<dbReference type="InterPro" id="IPR009057">
    <property type="entry name" value="Homeodomain-like_sf"/>
</dbReference>
<evidence type="ECO:0000313" key="5">
    <source>
        <dbReference type="Proteomes" id="UP000219252"/>
    </source>
</evidence>
<gene>
    <name evidence="4" type="ORF">SAMN05877842_11483</name>
</gene>
<dbReference type="SUPFAM" id="SSF46689">
    <property type="entry name" value="Homeodomain-like"/>
    <property type="match status" value="1"/>
</dbReference>
<dbReference type="PANTHER" id="PTHR43479:SF7">
    <property type="entry name" value="TETR-FAMILY TRANSCRIPTIONAL REGULATOR"/>
    <property type="match status" value="1"/>
</dbReference>
<sequence>MKNVSDKRMRRTKTLFHETLLALLQEKEFSSISISEIVRKADVNRSTFYFHYEKKEDLLEELVQTTLEKMIIAFRKPHISYQEMYITEISTIPLFEHFLENKVFYKTMLSNSVPIHLQDRMIEVMENHYQLIDFYIPQQRDDIDYQLFISYRVHGLIGFIINWIKNGFHYSVEFMSEQLVKIVTTNTQKLYIKN</sequence>
<accession>A0A285US95</accession>
<dbReference type="AlphaFoldDB" id="A0A285US95"/>
<protein>
    <submittedName>
        <fullName evidence="4">TetR family transcriptional regulator</fullName>
    </submittedName>
</protein>
<dbReference type="EMBL" id="OBQC01000014">
    <property type="protein sequence ID" value="SOC43121.1"/>
    <property type="molecule type" value="Genomic_DNA"/>
</dbReference>
<evidence type="ECO:0000259" key="3">
    <source>
        <dbReference type="PROSITE" id="PS50977"/>
    </source>
</evidence>
<dbReference type="InterPro" id="IPR039532">
    <property type="entry name" value="TetR_C_Firmicutes"/>
</dbReference>
<dbReference type="Pfam" id="PF14278">
    <property type="entry name" value="TetR_C_8"/>
    <property type="match status" value="1"/>
</dbReference>
<dbReference type="PANTHER" id="PTHR43479">
    <property type="entry name" value="ACREF/ENVCD OPERON REPRESSOR-RELATED"/>
    <property type="match status" value="1"/>
</dbReference>
<dbReference type="OrthoDB" id="9810250at2"/>